<sequence length="391" mass="42370">MTQFPFESRPGVALDPEQAALFRRAALVPVRIRGNHPALLVTGHADVRTVLSDPRFSRQQWHGGTMFARSPDTLALATTDPPLHTRRRRTVQAAFTHRAAEADRPWIERLAEDLLDEAAAKPGPVDLVAAYLRPLPYLVIARIMGTPAGDVDQLVAWTDVMMSAGRCEPDEVTTATAAMHGYFRERLGGCREGATGAVGFLGSLAPALSEQEIVVMAAGLVMAGGDATASHLSSCVHHLLHDDELRGTLVERPELIPAAVEELLRWVWFAGTGGQPHVLLADAELAGVPLPAGQVVVPLTDAANRDPAVFPDPDEFRLDRPANPHLGFGHGRHMCVGAPHARVQLRTAIGALLRRFPDLRPASGGADEWRDKMFLRGLWRLPVHLGSPVRP</sequence>
<dbReference type="Proteomes" id="UP001501470">
    <property type="component" value="Unassembled WGS sequence"/>
</dbReference>
<dbReference type="InterPro" id="IPR001128">
    <property type="entry name" value="Cyt_P450"/>
</dbReference>
<organism evidence="3 4">
    <name type="scientific">Dactylosporangium maewongense</name>
    <dbReference type="NCBI Taxonomy" id="634393"/>
    <lineage>
        <taxon>Bacteria</taxon>
        <taxon>Bacillati</taxon>
        <taxon>Actinomycetota</taxon>
        <taxon>Actinomycetes</taxon>
        <taxon>Micromonosporales</taxon>
        <taxon>Micromonosporaceae</taxon>
        <taxon>Dactylosporangium</taxon>
    </lineage>
</organism>
<keyword evidence="4" id="KW-1185">Reference proteome</keyword>
<dbReference type="RefSeq" id="WP_344502020.1">
    <property type="nucleotide sequence ID" value="NZ_BAAAQD010000004.1"/>
</dbReference>
<gene>
    <name evidence="3" type="ORF">GCM10009827_025450</name>
</gene>
<keyword evidence="2" id="KW-0560">Oxidoreductase</keyword>
<protein>
    <submittedName>
        <fullName evidence="3">Cytochrome P450</fullName>
    </submittedName>
</protein>
<reference evidence="3 4" key="1">
    <citation type="journal article" date="2019" name="Int. J. Syst. Evol. Microbiol.">
        <title>The Global Catalogue of Microorganisms (GCM) 10K type strain sequencing project: providing services to taxonomists for standard genome sequencing and annotation.</title>
        <authorList>
            <consortium name="The Broad Institute Genomics Platform"/>
            <consortium name="The Broad Institute Genome Sequencing Center for Infectious Disease"/>
            <person name="Wu L."/>
            <person name="Ma J."/>
        </authorList>
    </citation>
    <scope>NUCLEOTIDE SEQUENCE [LARGE SCALE GENOMIC DNA]</scope>
    <source>
        <strain evidence="3 4">JCM 15933</strain>
    </source>
</reference>
<dbReference type="InterPro" id="IPR002397">
    <property type="entry name" value="Cyt_P450_B"/>
</dbReference>
<evidence type="ECO:0000256" key="1">
    <source>
        <dbReference type="ARBA" id="ARBA00010617"/>
    </source>
</evidence>
<proteinExistence type="inferred from homology"/>
<keyword evidence="2" id="KW-0503">Monooxygenase</keyword>
<accession>A0ABN2A2R0</accession>
<dbReference type="PROSITE" id="PS00086">
    <property type="entry name" value="CYTOCHROME_P450"/>
    <property type="match status" value="1"/>
</dbReference>
<name>A0ABN2A2R0_9ACTN</name>
<evidence type="ECO:0000313" key="3">
    <source>
        <dbReference type="EMBL" id="GAA1510178.1"/>
    </source>
</evidence>
<evidence type="ECO:0000313" key="4">
    <source>
        <dbReference type="Proteomes" id="UP001501470"/>
    </source>
</evidence>
<dbReference type="PANTHER" id="PTHR46696:SF6">
    <property type="entry name" value="P450, PUTATIVE (EUROFUNG)-RELATED"/>
    <property type="match status" value="1"/>
</dbReference>
<comment type="similarity">
    <text evidence="1 2">Belongs to the cytochrome P450 family.</text>
</comment>
<evidence type="ECO:0000256" key="2">
    <source>
        <dbReference type="RuleBase" id="RU000461"/>
    </source>
</evidence>
<dbReference type="InterPro" id="IPR036396">
    <property type="entry name" value="Cyt_P450_sf"/>
</dbReference>
<keyword evidence="2" id="KW-0349">Heme</keyword>
<dbReference type="EMBL" id="BAAAQD010000004">
    <property type="protein sequence ID" value="GAA1510178.1"/>
    <property type="molecule type" value="Genomic_DNA"/>
</dbReference>
<dbReference type="Pfam" id="PF00067">
    <property type="entry name" value="p450"/>
    <property type="match status" value="1"/>
</dbReference>
<dbReference type="Gene3D" id="1.10.630.10">
    <property type="entry name" value="Cytochrome P450"/>
    <property type="match status" value="1"/>
</dbReference>
<dbReference type="SUPFAM" id="SSF48264">
    <property type="entry name" value="Cytochrome P450"/>
    <property type="match status" value="1"/>
</dbReference>
<keyword evidence="2" id="KW-0479">Metal-binding</keyword>
<keyword evidence="2" id="KW-0408">Iron</keyword>
<comment type="caution">
    <text evidence="3">The sequence shown here is derived from an EMBL/GenBank/DDBJ whole genome shotgun (WGS) entry which is preliminary data.</text>
</comment>
<dbReference type="PANTHER" id="PTHR46696">
    <property type="entry name" value="P450, PUTATIVE (EUROFUNG)-RELATED"/>
    <property type="match status" value="1"/>
</dbReference>
<dbReference type="InterPro" id="IPR017972">
    <property type="entry name" value="Cyt_P450_CS"/>
</dbReference>
<dbReference type="PRINTS" id="PR00359">
    <property type="entry name" value="BP450"/>
</dbReference>
<dbReference type="CDD" id="cd11031">
    <property type="entry name" value="Cyp158A-like"/>
    <property type="match status" value="1"/>
</dbReference>